<reference evidence="4" key="1">
    <citation type="submission" date="2022-11" db="EMBL/GenBank/DDBJ databases">
        <authorList>
            <person name="Petersen C."/>
        </authorList>
    </citation>
    <scope>NUCLEOTIDE SEQUENCE</scope>
    <source>
        <strain evidence="4">IBT 23319</strain>
    </source>
</reference>
<evidence type="ECO:0000313" key="5">
    <source>
        <dbReference type="Proteomes" id="UP001147733"/>
    </source>
</evidence>
<dbReference type="SMART" id="SM00248">
    <property type="entry name" value="ANK"/>
    <property type="match status" value="10"/>
</dbReference>
<dbReference type="GeneID" id="81380233"/>
<feature type="repeat" description="ANK" evidence="3">
    <location>
        <begin position="150"/>
        <end position="182"/>
    </location>
</feature>
<dbReference type="Proteomes" id="UP001147733">
    <property type="component" value="Unassembled WGS sequence"/>
</dbReference>
<evidence type="ECO:0000256" key="3">
    <source>
        <dbReference type="PROSITE-ProRule" id="PRU00023"/>
    </source>
</evidence>
<comment type="caution">
    <text evidence="4">The sequence shown here is derived from an EMBL/GenBank/DDBJ whole genome shotgun (WGS) entry which is preliminary data.</text>
</comment>
<evidence type="ECO:0000256" key="1">
    <source>
        <dbReference type="ARBA" id="ARBA00022737"/>
    </source>
</evidence>
<dbReference type="InterPro" id="IPR002110">
    <property type="entry name" value="Ankyrin_rpt"/>
</dbReference>
<accession>A0A9W9PA37</accession>
<feature type="repeat" description="ANK" evidence="3">
    <location>
        <begin position="408"/>
        <end position="441"/>
    </location>
</feature>
<dbReference type="PANTHER" id="PTHR24198">
    <property type="entry name" value="ANKYRIN REPEAT AND PROTEIN KINASE DOMAIN-CONTAINING PROTEIN"/>
    <property type="match status" value="1"/>
</dbReference>
<keyword evidence="1" id="KW-0677">Repeat</keyword>
<evidence type="ECO:0000256" key="2">
    <source>
        <dbReference type="ARBA" id="ARBA00023043"/>
    </source>
</evidence>
<dbReference type="InterPro" id="IPR036770">
    <property type="entry name" value="Ankyrin_rpt-contain_sf"/>
</dbReference>
<dbReference type="SUPFAM" id="SSF48403">
    <property type="entry name" value="Ankyrin repeat"/>
    <property type="match status" value="2"/>
</dbReference>
<dbReference type="PANTHER" id="PTHR24198:SF165">
    <property type="entry name" value="ANKYRIN REPEAT-CONTAINING PROTEIN-RELATED"/>
    <property type="match status" value="1"/>
</dbReference>
<dbReference type="Gene3D" id="1.25.40.20">
    <property type="entry name" value="Ankyrin repeat-containing domain"/>
    <property type="match status" value="3"/>
</dbReference>
<evidence type="ECO:0000313" key="4">
    <source>
        <dbReference type="EMBL" id="KAJ5240555.1"/>
    </source>
</evidence>
<organism evidence="4 5">
    <name type="scientific">Penicillium citrinum</name>
    <dbReference type="NCBI Taxonomy" id="5077"/>
    <lineage>
        <taxon>Eukaryota</taxon>
        <taxon>Fungi</taxon>
        <taxon>Dikarya</taxon>
        <taxon>Ascomycota</taxon>
        <taxon>Pezizomycotina</taxon>
        <taxon>Eurotiomycetes</taxon>
        <taxon>Eurotiomycetidae</taxon>
        <taxon>Eurotiales</taxon>
        <taxon>Aspergillaceae</taxon>
        <taxon>Penicillium</taxon>
    </lineage>
</organism>
<dbReference type="PROSITE" id="PS50088">
    <property type="entry name" value="ANK_REPEAT"/>
    <property type="match status" value="3"/>
</dbReference>
<reference evidence="4" key="2">
    <citation type="journal article" date="2023" name="IMA Fungus">
        <title>Comparative genomic study of the Penicillium genus elucidates a diverse pangenome and 15 lateral gene transfer events.</title>
        <authorList>
            <person name="Petersen C."/>
            <person name="Sorensen T."/>
            <person name="Nielsen M.R."/>
            <person name="Sondergaard T.E."/>
            <person name="Sorensen J.L."/>
            <person name="Fitzpatrick D.A."/>
            <person name="Frisvad J.C."/>
            <person name="Nielsen K.L."/>
        </authorList>
    </citation>
    <scope>NUCLEOTIDE SEQUENCE</scope>
    <source>
        <strain evidence="4">IBT 23319</strain>
    </source>
</reference>
<sequence length="519" mass="57700">MSHIRALPTEILFLIASYLQGSAKFALARSCKTLYHQLRPVILKFNVDYQNSNLLGMAAKDDNITLARWLLDYGANINAFFRGKTPVMRAIKNSSPAVLTLLLNSPGLDINLQNREQESALWTAVRNGASSTLWRVLERVDCAVDLRHQRGQTALHLAVWWGRIGLAQLLLAKGSNPNANDDLGISPWVWASRINRPSMMALFQRQREYAAPHNSEHDEPSLHQAVLHGSVGAVSLLLRRKDLDLATIDRNGHTALHLAVHGRRLDVVDLILWHPRTDVNSIDNDGNTPLWWSTYLSYDEITERLLAVNGVDVNLVGGCGRWDAPSTSLHHAATRLETTALKQLLAVPGIDVNVCVERQTPFSTAAAMGRANIMKILLGIRDVEINTGRELMDPPLERLQINQGTLTTHDTALGIAARAGNLELIRALLIHQNIDPNLENRWLESPLVLAAKGAHARVVDALLADQRMDAHSLRAALWSANDENVRRAIQRQIDGRRIYSEQIVASRSQGGLAARWPWV</sequence>
<gene>
    <name evidence="4" type="ORF">N7469_002146</name>
</gene>
<proteinExistence type="predicted"/>
<feature type="repeat" description="ANK" evidence="3">
    <location>
        <begin position="251"/>
        <end position="272"/>
    </location>
</feature>
<keyword evidence="2 3" id="KW-0040">ANK repeat</keyword>
<dbReference type="PROSITE" id="PS50297">
    <property type="entry name" value="ANK_REP_REGION"/>
    <property type="match status" value="2"/>
</dbReference>
<dbReference type="OrthoDB" id="5135691at2759"/>
<keyword evidence="5" id="KW-1185">Reference proteome</keyword>
<dbReference type="Pfam" id="PF00023">
    <property type="entry name" value="Ank"/>
    <property type="match status" value="1"/>
</dbReference>
<dbReference type="AlphaFoldDB" id="A0A9W9PA37"/>
<dbReference type="Pfam" id="PF13637">
    <property type="entry name" value="Ank_4"/>
    <property type="match status" value="1"/>
</dbReference>
<dbReference type="RefSeq" id="XP_056503560.1">
    <property type="nucleotide sequence ID" value="XM_056641066.1"/>
</dbReference>
<dbReference type="EMBL" id="JAPQKT010000002">
    <property type="protein sequence ID" value="KAJ5240555.1"/>
    <property type="molecule type" value="Genomic_DNA"/>
</dbReference>
<dbReference type="Pfam" id="PF12796">
    <property type="entry name" value="Ank_2"/>
    <property type="match status" value="2"/>
</dbReference>
<name>A0A9W9PA37_PENCI</name>
<protein>
    <submittedName>
        <fullName evidence="4">Uncharacterized protein</fullName>
    </submittedName>
</protein>